<dbReference type="STRING" id="1921510.BSL82_08680"/>
<evidence type="ECO:0000313" key="17">
    <source>
        <dbReference type="Proteomes" id="UP000182063"/>
    </source>
</evidence>
<dbReference type="PANTHER" id="PTHR46036">
    <property type="entry name" value="LACTOYLGLUTATHIONE LYASE"/>
    <property type="match status" value="1"/>
</dbReference>
<feature type="binding site" evidence="14">
    <location>
        <position position="61"/>
    </location>
    <ligand>
        <name>Zn(2+)</name>
        <dbReference type="ChEBI" id="CHEBI:29105"/>
        <note>ligand shared between dimeric partners</note>
    </ligand>
</feature>
<evidence type="ECO:0000256" key="2">
    <source>
        <dbReference type="ARBA" id="ARBA00005008"/>
    </source>
</evidence>
<dbReference type="PROSITE" id="PS00935">
    <property type="entry name" value="GLYOXALASE_I_2"/>
    <property type="match status" value="1"/>
</dbReference>
<dbReference type="Proteomes" id="UP000182063">
    <property type="component" value="Chromosome"/>
</dbReference>
<feature type="active site" description="Proton donor/acceptor" evidence="13">
    <location>
        <position position="128"/>
    </location>
</feature>
<protein>
    <recommendedName>
        <fullName evidence="4">lactoylglutathione lyase</fullName>
        <ecNumber evidence="4">4.4.1.5</ecNumber>
    </recommendedName>
    <alternativeName>
        <fullName evidence="9">Aldoketomutase</fullName>
    </alternativeName>
    <alternativeName>
        <fullName evidence="8">Glyoxalase I</fullName>
    </alternativeName>
    <alternativeName>
        <fullName evidence="7">Ketone-aldehyde mutase</fullName>
    </alternativeName>
    <alternativeName>
        <fullName evidence="10">Methylglyoxalase</fullName>
    </alternativeName>
    <alternativeName>
        <fullName evidence="11">S-D-lactoylglutathione methylglyoxal lyase</fullName>
    </alternativeName>
</protein>
<dbReference type="NCBIfam" id="TIGR00068">
    <property type="entry name" value="glyox_I"/>
    <property type="match status" value="1"/>
</dbReference>
<keyword evidence="6 16" id="KW-0456">Lyase</keyword>
<comment type="catalytic activity">
    <reaction evidence="12">
        <text>(R)-S-lactoylglutathione = methylglyoxal + glutathione</text>
        <dbReference type="Rhea" id="RHEA:19069"/>
        <dbReference type="ChEBI" id="CHEBI:17158"/>
        <dbReference type="ChEBI" id="CHEBI:57474"/>
        <dbReference type="ChEBI" id="CHEBI:57925"/>
        <dbReference type="EC" id="4.4.1.5"/>
    </reaction>
</comment>
<gene>
    <name evidence="16" type="ORF">BSL82_08680</name>
</gene>
<dbReference type="UniPathway" id="UPA00619">
    <property type="reaction ID" value="UER00675"/>
</dbReference>
<evidence type="ECO:0000256" key="7">
    <source>
        <dbReference type="ARBA" id="ARBA00030291"/>
    </source>
</evidence>
<dbReference type="Gene3D" id="3.10.180.10">
    <property type="entry name" value="2,3-Dihydroxybiphenyl 1,2-Dioxygenase, domain 1"/>
    <property type="match status" value="1"/>
</dbReference>
<evidence type="ECO:0000256" key="4">
    <source>
        <dbReference type="ARBA" id="ARBA00012081"/>
    </source>
</evidence>
<keyword evidence="17" id="KW-1185">Reference proteome</keyword>
<dbReference type="EC" id="4.4.1.5" evidence="4"/>
<evidence type="ECO:0000256" key="3">
    <source>
        <dbReference type="ARBA" id="ARBA00010363"/>
    </source>
</evidence>
<comment type="cofactor">
    <cofactor evidence="14">
        <name>Zn(2+)</name>
        <dbReference type="ChEBI" id="CHEBI:29105"/>
    </cofactor>
    <text evidence="14">Binds 1 zinc ion per subunit. In the homodimer, two zinc ions are bound between subunits.</text>
</comment>
<dbReference type="AlphaFoldDB" id="A0A1L3ZZI6"/>
<dbReference type="Pfam" id="PF00903">
    <property type="entry name" value="Glyoxalase"/>
    <property type="match status" value="1"/>
</dbReference>
<dbReference type="SUPFAM" id="SSF54593">
    <property type="entry name" value="Glyoxalase/Bleomycin resistance protein/Dihydroxybiphenyl dioxygenase"/>
    <property type="match status" value="1"/>
</dbReference>
<accession>A0A1L3ZZI6</accession>
<keyword evidence="14" id="KW-0862">Zinc</keyword>
<dbReference type="PANTHER" id="PTHR46036:SF5">
    <property type="entry name" value="LACTOYLGLUTATHIONE LYASE"/>
    <property type="match status" value="1"/>
</dbReference>
<dbReference type="KEGG" id="sphj:BSL82_08680"/>
<feature type="binding site" evidence="14">
    <location>
        <position position="80"/>
    </location>
    <ligand>
        <name>Zn(2+)</name>
        <dbReference type="ChEBI" id="CHEBI:29105"/>
        <note>ligand shared between dimeric partners</note>
    </ligand>
</feature>
<sequence length="140" mass="15599">MNASRPRLLHSMIRVRDVDESLRFYRDGMGMKILDRYDFEAHKFSILFLSYDDYGSGPALELTYNWGAEEPYSHGTGYGHIAVGVPDVAEMAATLSEHGGTITKEPYRLVEGGPMMAFVKDPDGYSIELIQTSRQDGADG</sequence>
<dbReference type="InterPro" id="IPR004360">
    <property type="entry name" value="Glyas_Fos-R_dOase_dom"/>
</dbReference>
<dbReference type="GO" id="GO:0019243">
    <property type="term" value="P:methylglyoxal catabolic process to D-lactate via S-lactoyl-glutathione"/>
    <property type="evidence" value="ECO:0007669"/>
    <property type="project" value="TreeGrafter"/>
</dbReference>
<dbReference type="InterPro" id="IPR018146">
    <property type="entry name" value="Glyoxalase_1_CS"/>
</dbReference>
<dbReference type="EMBL" id="CP018221">
    <property type="protein sequence ID" value="API61044.1"/>
    <property type="molecule type" value="Genomic_DNA"/>
</dbReference>
<evidence type="ECO:0000259" key="15">
    <source>
        <dbReference type="PROSITE" id="PS51819"/>
    </source>
</evidence>
<dbReference type="GO" id="GO:0046872">
    <property type="term" value="F:metal ion binding"/>
    <property type="evidence" value="ECO:0007669"/>
    <property type="project" value="UniProtKB-KW"/>
</dbReference>
<dbReference type="GO" id="GO:0004462">
    <property type="term" value="F:lactoylglutathione lyase activity"/>
    <property type="evidence" value="ECO:0007669"/>
    <property type="project" value="UniProtKB-EC"/>
</dbReference>
<organism evidence="16 17">
    <name type="scientific">Tardibacter chloracetimidivorans</name>
    <dbReference type="NCBI Taxonomy" id="1921510"/>
    <lineage>
        <taxon>Bacteria</taxon>
        <taxon>Pseudomonadati</taxon>
        <taxon>Pseudomonadota</taxon>
        <taxon>Alphaproteobacteria</taxon>
        <taxon>Sphingomonadales</taxon>
        <taxon>Sphingomonadaceae</taxon>
        <taxon>Tardibacter</taxon>
    </lineage>
</organism>
<evidence type="ECO:0000256" key="5">
    <source>
        <dbReference type="ARBA" id="ARBA00022723"/>
    </source>
</evidence>
<reference evidence="17" key="1">
    <citation type="submission" date="2016-11" db="EMBL/GenBank/DDBJ databases">
        <title>Complete Genome Sequence of alachlor-degrading Sphingomonas sp. strain JJ-A5.</title>
        <authorList>
            <person name="Lee H."/>
            <person name="Ka J.-O."/>
        </authorList>
    </citation>
    <scope>NUCLEOTIDE SEQUENCE [LARGE SCALE GENOMIC DNA]</scope>
    <source>
        <strain evidence="17">JJ-A5</strain>
    </source>
</reference>
<dbReference type="PROSITE" id="PS51819">
    <property type="entry name" value="VOC"/>
    <property type="match status" value="1"/>
</dbReference>
<dbReference type="InterPro" id="IPR004361">
    <property type="entry name" value="Glyoxalase_1"/>
</dbReference>
<comment type="similarity">
    <text evidence="3">Belongs to the glyoxalase I family.</text>
</comment>
<evidence type="ECO:0000256" key="8">
    <source>
        <dbReference type="ARBA" id="ARBA00030537"/>
    </source>
</evidence>
<dbReference type="GO" id="GO:0005737">
    <property type="term" value="C:cytoplasm"/>
    <property type="evidence" value="ECO:0007669"/>
    <property type="project" value="TreeGrafter"/>
</dbReference>
<evidence type="ECO:0000256" key="1">
    <source>
        <dbReference type="ARBA" id="ARBA00001967"/>
    </source>
</evidence>
<evidence type="ECO:0000256" key="14">
    <source>
        <dbReference type="PIRSR" id="PIRSR604361-3"/>
    </source>
</evidence>
<evidence type="ECO:0000256" key="11">
    <source>
        <dbReference type="ARBA" id="ARBA00033298"/>
    </source>
</evidence>
<dbReference type="InterPro" id="IPR029068">
    <property type="entry name" value="Glyas_Bleomycin-R_OHBP_Dase"/>
</dbReference>
<evidence type="ECO:0000256" key="9">
    <source>
        <dbReference type="ARBA" id="ARBA00030892"/>
    </source>
</evidence>
<evidence type="ECO:0000256" key="12">
    <source>
        <dbReference type="ARBA" id="ARBA00048273"/>
    </source>
</evidence>
<evidence type="ECO:0000256" key="10">
    <source>
        <dbReference type="ARBA" id="ARBA00032460"/>
    </source>
</evidence>
<keyword evidence="5 14" id="KW-0479">Metal-binding</keyword>
<dbReference type="InterPro" id="IPR037523">
    <property type="entry name" value="VOC_core"/>
</dbReference>
<evidence type="ECO:0000313" key="16">
    <source>
        <dbReference type="EMBL" id="API61044.1"/>
    </source>
</evidence>
<evidence type="ECO:0000256" key="6">
    <source>
        <dbReference type="ARBA" id="ARBA00023239"/>
    </source>
</evidence>
<comment type="cofactor">
    <cofactor evidence="1">
        <name>Ni(2+)</name>
        <dbReference type="ChEBI" id="CHEBI:49786"/>
    </cofactor>
</comment>
<proteinExistence type="inferred from homology"/>
<feature type="binding site" evidence="14">
    <location>
        <position position="128"/>
    </location>
    <ligand>
        <name>Zn(2+)</name>
        <dbReference type="ChEBI" id="CHEBI:29105"/>
        <note>ligand shared between dimeric partners</note>
    </ligand>
</feature>
<evidence type="ECO:0000256" key="13">
    <source>
        <dbReference type="PIRSR" id="PIRSR604361-1"/>
    </source>
</evidence>
<name>A0A1L3ZZI6_9SPHN</name>
<feature type="domain" description="VOC" evidence="15">
    <location>
        <begin position="7"/>
        <end position="132"/>
    </location>
</feature>
<comment type="pathway">
    <text evidence="2">Secondary metabolite metabolism; methylglyoxal degradation; (R)-lactate from methylglyoxal: step 1/2.</text>
</comment>